<proteinExistence type="predicted"/>
<dbReference type="EMBL" id="CP001616">
    <property type="protein sequence ID" value="ACQ92695.1"/>
    <property type="molecule type" value="Genomic_DNA"/>
</dbReference>
<organism evidence="1 2">
    <name type="scientific">Tolumonas auensis (strain DSM 9187 / NBRC 110442 / TA 4)</name>
    <dbReference type="NCBI Taxonomy" id="595494"/>
    <lineage>
        <taxon>Bacteria</taxon>
        <taxon>Pseudomonadati</taxon>
        <taxon>Pseudomonadota</taxon>
        <taxon>Gammaproteobacteria</taxon>
        <taxon>Aeromonadales</taxon>
        <taxon>Aeromonadaceae</taxon>
        <taxon>Tolumonas</taxon>
    </lineage>
</organism>
<dbReference type="Proteomes" id="UP000009073">
    <property type="component" value="Chromosome"/>
</dbReference>
<reference evidence="2" key="1">
    <citation type="submission" date="2009-05" db="EMBL/GenBank/DDBJ databases">
        <title>Complete sequence of Tolumonas auensis DSM 9187.</title>
        <authorList>
            <consortium name="US DOE Joint Genome Institute"/>
            <person name="Lucas S."/>
            <person name="Copeland A."/>
            <person name="Lapidus A."/>
            <person name="Glavina del Rio T."/>
            <person name="Tice H."/>
            <person name="Bruce D."/>
            <person name="Goodwin L."/>
            <person name="Pitluck S."/>
            <person name="Chertkov O."/>
            <person name="Brettin T."/>
            <person name="Detter J.C."/>
            <person name="Han C."/>
            <person name="Larimer F."/>
            <person name="Land M."/>
            <person name="Hauser L."/>
            <person name="Kyrpides N."/>
            <person name="Mikhailova N."/>
            <person name="Spring S."/>
            <person name="Beller H."/>
        </authorList>
    </citation>
    <scope>NUCLEOTIDE SEQUENCE [LARGE SCALE GENOMIC DNA]</scope>
    <source>
        <strain evidence="2">DSM 9187 / TA4</strain>
    </source>
</reference>
<protein>
    <submittedName>
        <fullName evidence="1">Uncharacterized protein</fullName>
    </submittedName>
</protein>
<dbReference type="STRING" id="595494.Tola_1069"/>
<dbReference type="OrthoDB" id="8455690at2"/>
<evidence type="ECO:0000313" key="2">
    <source>
        <dbReference type="Proteomes" id="UP000009073"/>
    </source>
</evidence>
<gene>
    <name evidence="1" type="ordered locus">Tola_1069</name>
</gene>
<sequence length="174" mass="19575">MKQRLLLLILAILIPAGIYGYNYINLEGPLVKVLERNEAYQGIQIHSYYYNFIAPSKVIFDVMNVENASASDVFSVLIDFAIVNKDKKYQQVILAYKGNAKFILPGDYFQKLATNSNPSDPSATIKSFIAHVQNLDGANPYSQTTDTDASLQAQFDDFNNKWYASEVNTLKSDK</sequence>
<keyword evidence="2" id="KW-1185">Reference proteome</keyword>
<reference evidence="1 2" key="2">
    <citation type="journal article" date="2011" name="Stand. Genomic Sci.">
        <title>Complete genome sequence of Tolumonas auensis type strain (TA 4).</title>
        <authorList>
            <person name="Chertkov O."/>
            <person name="Copeland A."/>
            <person name="Lucas S."/>
            <person name="Lapidus A."/>
            <person name="Berry K.W."/>
            <person name="Detter J.C."/>
            <person name="Del Rio T.G."/>
            <person name="Hammon N."/>
            <person name="Dalin E."/>
            <person name="Tice H."/>
            <person name="Pitluck S."/>
            <person name="Richardson P."/>
            <person name="Bruce D."/>
            <person name="Goodwin L."/>
            <person name="Han C."/>
            <person name="Tapia R."/>
            <person name="Saunders E."/>
            <person name="Schmutz J."/>
            <person name="Brettin T."/>
            <person name="Larimer F."/>
            <person name="Land M."/>
            <person name="Hauser L."/>
            <person name="Spring S."/>
            <person name="Rohde M."/>
            <person name="Kyrpides N.C."/>
            <person name="Ivanova N."/>
            <person name="Goker M."/>
            <person name="Beller H.R."/>
            <person name="Klenk H.P."/>
            <person name="Woyke T."/>
        </authorList>
    </citation>
    <scope>NUCLEOTIDE SEQUENCE [LARGE SCALE GENOMIC DNA]</scope>
    <source>
        <strain evidence="2">DSM 9187 / TA4</strain>
    </source>
</reference>
<name>C4LCY1_TOLAT</name>
<dbReference type="AlphaFoldDB" id="C4LCY1"/>
<dbReference type="eggNOG" id="ENOG5032SHE">
    <property type="taxonomic scope" value="Bacteria"/>
</dbReference>
<dbReference type="KEGG" id="tau:Tola_1069"/>
<evidence type="ECO:0000313" key="1">
    <source>
        <dbReference type="EMBL" id="ACQ92695.1"/>
    </source>
</evidence>
<dbReference type="RefSeq" id="WP_012729294.1">
    <property type="nucleotide sequence ID" value="NC_012691.1"/>
</dbReference>
<dbReference type="HOGENOM" id="CLU_129821_0_0_6"/>
<accession>C4LCY1</accession>